<dbReference type="GO" id="GO:0045259">
    <property type="term" value="C:proton-transporting ATP synthase complex"/>
    <property type="evidence" value="ECO:0007669"/>
    <property type="project" value="UniProtKB-KW"/>
</dbReference>
<keyword evidence="3 8" id="KW-0375">Hydrogen ion transport</keyword>
<dbReference type="PROSITE" id="PS00389">
    <property type="entry name" value="ATPASE_DELTA"/>
    <property type="match status" value="1"/>
</dbReference>
<dbReference type="EMBL" id="CP014332">
    <property type="protein sequence ID" value="APS42625.1"/>
    <property type="molecule type" value="Genomic_DNA"/>
</dbReference>
<dbReference type="HAMAP" id="MF_01416">
    <property type="entry name" value="ATP_synth_delta_bact"/>
    <property type="match status" value="1"/>
</dbReference>
<comment type="subcellular location">
    <subcellularLocation>
        <location evidence="8">Cell membrane</location>
        <topology evidence="8">Peripheral membrane protein</topology>
    </subcellularLocation>
    <subcellularLocation>
        <location evidence="1">Membrane</location>
    </subcellularLocation>
</comment>
<dbReference type="InterPro" id="IPR026015">
    <property type="entry name" value="ATP_synth_OSCP/delta_N_sf"/>
</dbReference>
<dbReference type="Proteomes" id="UP000185473">
    <property type="component" value="Chromosome"/>
</dbReference>
<dbReference type="STRING" id="1631871.FOL01_1766"/>
<protein>
    <recommendedName>
        <fullName evidence="8">ATP synthase subunit delta</fullName>
    </recommendedName>
    <alternativeName>
        <fullName evidence="8">ATP synthase F(1) sector subunit delta</fullName>
    </alternativeName>
    <alternativeName>
        <fullName evidence="8">F-type ATPase subunit delta</fullName>
        <shortName evidence="8">F-ATPase subunit delta</shortName>
    </alternativeName>
</protein>
<name>A0A1L6RDL3_9LACO</name>
<dbReference type="RefSeq" id="WP_075270359.1">
    <property type="nucleotide sequence ID" value="NZ_CP014332.1"/>
</dbReference>
<proteinExistence type="inferred from homology"/>
<dbReference type="GO" id="GO:0005886">
    <property type="term" value="C:plasma membrane"/>
    <property type="evidence" value="ECO:0007669"/>
    <property type="project" value="UniProtKB-SubCell"/>
</dbReference>
<keyword evidence="2 8" id="KW-0813">Transport</keyword>
<dbReference type="KEGG" id="wjo:FOL01_1766"/>
<dbReference type="InterPro" id="IPR020781">
    <property type="entry name" value="ATPase_OSCP/d_CS"/>
</dbReference>
<keyword evidence="7 8" id="KW-0066">ATP synthesis</keyword>
<evidence type="ECO:0000256" key="5">
    <source>
        <dbReference type="ARBA" id="ARBA00023136"/>
    </source>
</evidence>
<comment type="similarity">
    <text evidence="8">Belongs to the ATPase delta chain family.</text>
</comment>
<keyword evidence="10" id="KW-1185">Reference proteome</keyword>
<evidence type="ECO:0000256" key="3">
    <source>
        <dbReference type="ARBA" id="ARBA00022781"/>
    </source>
</evidence>
<dbReference type="Gene3D" id="1.10.520.20">
    <property type="entry name" value="N-terminal domain of the delta subunit of the F1F0-ATP synthase"/>
    <property type="match status" value="1"/>
</dbReference>
<accession>A0A1L6RDL3</accession>
<dbReference type="AlphaFoldDB" id="A0A1L6RDL3"/>
<dbReference type="PRINTS" id="PR00125">
    <property type="entry name" value="ATPASEDELTA"/>
</dbReference>
<dbReference type="NCBIfam" id="TIGR01145">
    <property type="entry name" value="ATP_synt_delta"/>
    <property type="match status" value="1"/>
</dbReference>
<reference evidence="9 10" key="1">
    <citation type="submission" date="2016-02" db="EMBL/GenBank/DDBJ databases">
        <title>Complete Genome Sequence of Weissella jogaejeotgali FOL01.</title>
        <authorList>
            <person name="Lee J.-H."/>
            <person name="Ku H.-J."/>
        </authorList>
    </citation>
    <scope>NUCLEOTIDE SEQUENCE [LARGE SCALE GENOMIC DNA]</scope>
    <source>
        <strain evidence="9 10">FOL01</strain>
    </source>
</reference>
<keyword evidence="4 8" id="KW-0406">Ion transport</keyword>
<evidence type="ECO:0000313" key="9">
    <source>
        <dbReference type="EMBL" id="APS42625.1"/>
    </source>
</evidence>
<comment type="function">
    <text evidence="8">F(1)F(0) ATP synthase produces ATP from ADP in the presence of a proton or sodium gradient. F-type ATPases consist of two structural domains, F(1) containing the extramembraneous catalytic core and F(0) containing the membrane proton channel, linked together by a central stalk and a peripheral stalk. During catalysis, ATP synthesis in the catalytic domain of F(1) is coupled via a rotary mechanism of the central stalk subunits to proton translocation.</text>
</comment>
<evidence type="ECO:0000256" key="8">
    <source>
        <dbReference type="HAMAP-Rule" id="MF_01416"/>
    </source>
</evidence>
<dbReference type="PANTHER" id="PTHR11910">
    <property type="entry name" value="ATP SYNTHASE DELTA CHAIN"/>
    <property type="match status" value="1"/>
</dbReference>
<keyword evidence="8" id="KW-1003">Cell membrane</keyword>
<evidence type="ECO:0000256" key="6">
    <source>
        <dbReference type="ARBA" id="ARBA00023196"/>
    </source>
</evidence>
<dbReference type="SUPFAM" id="SSF47928">
    <property type="entry name" value="N-terminal domain of the delta subunit of the F1F0-ATP synthase"/>
    <property type="match status" value="1"/>
</dbReference>
<evidence type="ECO:0000256" key="4">
    <source>
        <dbReference type="ARBA" id="ARBA00023065"/>
    </source>
</evidence>
<evidence type="ECO:0000256" key="7">
    <source>
        <dbReference type="ARBA" id="ARBA00023310"/>
    </source>
</evidence>
<evidence type="ECO:0000256" key="1">
    <source>
        <dbReference type="ARBA" id="ARBA00004370"/>
    </source>
</evidence>
<keyword evidence="6 8" id="KW-0139">CF(1)</keyword>
<dbReference type="GO" id="GO:0046933">
    <property type="term" value="F:proton-transporting ATP synthase activity, rotational mechanism"/>
    <property type="evidence" value="ECO:0007669"/>
    <property type="project" value="UniProtKB-UniRule"/>
</dbReference>
<dbReference type="OrthoDB" id="9786633at2"/>
<evidence type="ECO:0000313" key="10">
    <source>
        <dbReference type="Proteomes" id="UP000185473"/>
    </source>
</evidence>
<comment type="function">
    <text evidence="8">This protein is part of the stalk that links CF(0) to CF(1). It either transmits conformational changes from CF(0) to CF(1) or is implicated in proton conduction.</text>
</comment>
<evidence type="ECO:0000256" key="2">
    <source>
        <dbReference type="ARBA" id="ARBA00022448"/>
    </source>
</evidence>
<dbReference type="InterPro" id="IPR000711">
    <property type="entry name" value="ATPase_OSCP/dsu"/>
</dbReference>
<keyword evidence="5 8" id="KW-0472">Membrane</keyword>
<dbReference type="Pfam" id="PF00213">
    <property type="entry name" value="OSCP"/>
    <property type="match status" value="1"/>
</dbReference>
<gene>
    <name evidence="8" type="primary">atpH</name>
    <name evidence="9" type="ORF">FOL01_1766</name>
</gene>
<organism evidence="9 10">
    <name type="scientific">Weissella jogaejeotgali</name>
    <dbReference type="NCBI Taxonomy" id="1631871"/>
    <lineage>
        <taxon>Bacteria</taxon>
        <taxon>Bacillati</taxon>
        <taxon>Bacillota</taxon>
        <taxon>Bacilli</taxon>
        <taxon>Lactobacillales</taxon>
        <taxon>Lactobacillaceae</taxon>
        <taxon>Weissella</taxon>
    </lineage>
</organism>
<sequence length="180" mass="19890">MALDKATIAKRYAVALFELTHDQGTDTETLAELTALRDVLEQNPEFTKALLSLRIDEAAKQKMLAALSEGTSQVVGNLIQMTYDYRRIQNLPVIITKYEELVHKAAGIVNAEVQTAVPLSDEQVSRLKEKLAQRYQANEVRLTQSVDENLLGGAIVKANDQILDGSLATKLAAIRQSIIR</sequence>